<sequence length="53" mass="6099">MVRPHPPQGIWDSDRPVFLRWAFKCPYFCRGQMHKGGGVIPARNTRSWASATK</sequence>
<protein>
    <submittedName>
        <fullName evidence="1">Uncharacterized protein</fullName>
    </submittedName>
</protein>
<evidence type="ECO:0000313" key="2">
    <source>
        <dbReference type="Proteomes" id="UP000186601"/>
    </source>
</evidence>
<name>A0A2R6NY37_9APHY</name>
<proteinExistence type="predicted"/>
<evidence type="ECO:0000313" key="1">
    <source>
        <dbReference type="EMBL" id="PSR79647.1"/>
    </source>
</evidence>
<dbReference type="AlphaFoldDB" id="A0A2R6NY37"/>
<organism evidence="1 2">
    <name type="scientific">Hermanssonia centrifuga</name>
    <dbReference type="NCBI Taxonomy" id="98765"/>
    <lineage>
        <taxon>Eukaryota</taxon>
        <taxon>Fungi</taxon>
        <taxon>Dikarya</taxon>
        <taxon>Basidiomycota</taxon>
        <taxon>Agaricomycotina</taxon>
        <taxon>Agaricomycetes</taxon>
        <taxon>Polyporales</taxon>
        <taxon>Meruliaceae</taxon>
        <taxon>Hermanssonia</taxon>
    </lineage>
</organism>
<dbReference type="Proteomes" id="UP000186601">
    <property type="component" value="Unassembled WGS sequence"/>
</dbReference>
<reference evidence="1 2" key="1">
    <citation type="submission" date="2018-02" db="EMBL/GenBank/DDBJ databases">
        <title>Genome sequence of the basidiomycete white-rot fungus Phlebia centrifuga.</title>
        <authorList>
            <person name="Granchi Z."/>
            <person name="Peng M."/>
            <person name="de Vries R.P."/>
            <person name="Hilden K."/>
            <person name="Makela M.R."/>
            <person name="Grigoriev I."/>
            <person name="Riley R."/>
        </authorList>
    </citation>
    <scope>NUCLEOTIDE SEQUENCE [LARGE SCALE GENOMIC DNA]</scope>
    <source>
        <strain evidence="1 2">FBCC195</strain>
    </source>
</reference>
<dbReference type="EMBL" id="MLYV02000690">
    <property type="protein sequence ID" value="PSR79647.1"/>
    <property type="molecule type" value="Genomic_DNA"/>
</dbReference>
<comment type="caution">
    <text evidence="1">The sequence shown here is derived from an EMBL/GenBank/DDBJ whole genome shotgun (WGS) entry which is preliminary data.</text>
</comment>
<accession>A0A2R6NY37</accession>
<keyword evidence="2" id="KW-1185">Reference proteome</keyword>
<gene>
    <name evidence="1" type="ORF">PHLCEN_2v6948</name>
</gene>